<gene>
    <name evidence="1" type="ORF">F4821DRAFT_275817</name>
</gene>
<name>A0ACC0CJN8_9PEZI</name>
<evidence type="ECO:0000313" key="2">
    <source>
        <dbReference type="Proteomes" id="UP001497680"/>
    </source>
</evidence>
<evidence type="ECO:0000313" key="1">
    <source>
        <dbReference type="EMBL" id="KAI6080609.1"/>
    </source>
</evidence>
<organism evidence="1 2">
    <name type="scientific">Hypoxylon rubiginosum</name>
    <dbReference type="NCBI Taxonomy" id="110542"/>
    <lineage>
        <taxon>Eukaryota</taxon>
        <taxon>Fungi</taxon>
        <taxon>Dikarya</taxon>
        <taxon>Ascomycota</taxon>
        <taxon>Pezizomycotina</taxon>
        <taxon>Sordariomycetes</taxon>
        <taxon>Xylariomycetidae</taxon>
        <taxon>Xylariales</taxon>
        <taxon>Hypoxylaceae</taxon>
        <taxon>Hypoxylon</taxon>
    </lineage>
</organism>
<comment type="caution">
    <text evidence="1">The sequence shown here is derived from an EMBL/GenBank/DDBJ whole genome shotgun (WGS) entry which is preliminary data.</text>
</comment>
<proteinExistence type="predicted"/>
<keyword evidence="2" id="KW-1185">Reference proteome</keyword>
<sequence length="402" mass="43584">MSGVSAKESAFEALIASLGEANAVLPGVAMAAFRKDGIFHSRAAGLLRADSQDPISLNSGFWGFSCTKVLTTIGVLQCVDRGLIQLDDGVASVLPELANPKIISKELGNKWGFELSPATTPITVRHLITHTSGLSYDAMHPLLRSWRESRGEALLVMSGLVIEACSIPLLFEPGTSWGYGCGLDWAGVLVQRLNGNVTLGEYMAANIFAPLGIQQTSFRPFDWPEKGAHMAQMFSRMTDGVPAKMQSPYPQRARDESGGMGIATTPADFAAVLCDLLREEPLLLREDTARLMFTAQFEVGSPQYNAFMEHDRMHAHLTGEQEGAPDIAFGLGGLVVLDSGVRNLPKGSLAWNGMPNIGWFVNRELGYGGVFFTKLMPPADPKYVSLMEAHWAFVHEVMKGSH</sequence>
<dbReference type="Proteomes" id="UP001497680">
    <property type="component" value="Unassembled WGS sequence"/>
</dbReference>
<protein>
    <submittedName>
        <fullName evidence="1">Beta-lactamase/transpeptidase-like protein</fullName>
    </submittedName>
</protein>
<accession>A0ACC0CJN8</accession>
<dbReference type="EMBL" id="MU394432">
    <property type="protein sequence ID" value="KAI6080609.1"/>
    <property type="molecule type" value="Genomic_DNA"/>
</dbReference>
<reference evidence="1 2" key="1">
    <citation type="journal article" date="2022" name="New Phytol.">
        <title>Ecological generalism drives hyperdiversity of secondary metabolite gene clusters in xylarialean endophytes.</title>
        <authorList>
            <person name="Franco M.E.E."/>
            <person name="Wisecaver J.H."/>
            <person name="Arnold A.E."/>
            <person name="Ju Y.M."/>
            <person name="Slot J.C."/>
            <person name="Ahrendt S."/>
            <person name="Moore L.P."/>
            <person name="Eastman K.E."/>
            <person name="Scott K."/>
            <person name="Konkel Z."/>
            <person name="Mondo S.J."/>
            <person name="Kuo A."/>
            <person name="Hayes R.D."/>
            <person name="Haridas S."/>
            <person name="Andreopoulos B."/>
            <person name="Riley R."/>
            <person name="LaButti K."/>
            <person name="Pangilinan J."/>
            <person name="Lipzen A."/>
            <person name="Amirebrahimi M."/>
            <person name="Yan J."/>
            <person name="Adam C."/>
            <person name="Keymanesh K."/>
            <person name="Ng V."/>
            <person name="Louie K."/>
            <person name="Northen T."/>
            <person name="Drula E."/>
            <person name="Henrissat B."/>
            <person name="Hsieh H.M."/>
            <person name="Youens-Clark K."/>
            <person name="Lutzoni F."/>
            <person name="Miadlikowska J."/>
            <person name="Eastwood D.C."/>
            <person name="Hamelin R.C."/>
            <person name="Grigoriev I.V."/>
            <person name="U'Ren J.M."/>
        </authorList>
    </citation>
    <scope>NUCLEOTIDE SEQUENCE [LARGE SCALE GENOMIC DNA]</scope>
    <source>
        <strain evidence="1 2">ER1909</strain>
    </source>
</reference>